<keyword evidence="2" id="KW-1185">Reference proteome</keyword>
<reference evidence="2" key="1">
    <citation type="journal article" date="2019" name="Int. J. Syst. Evol. Microbiol.">
        <title>The Global Catalogue of Microorganisms (GCM) 10K type strain sequencing project: providing services to taxonomists for standard genome sequencing and annotation.</title>
        <authorList>
            <consortium name="The Broad Institute Genomics Platform"/>
            <consortium name="The Broad Institute Genome Sequencing Center for Infectious Disease"/>
            <person name="Wu L."/>
            <person name="Ma J."/>
        </authorList>
    </citation>
    <scope>NUCLEOTIDE SEQUENCE [LARGE SCALE GENOMIC DNA]</scope>
    <source>
        <strain evidence="2">JCM 30331</strain>
    </source>
</reference>
<sequence length="90" mass="9736">MATSAESRVTPEITLKEPSPCLAILRPPQSWRVGEKITTYVALGLPRGNHALNVWAQVQIKPVPQTPGSGEYRTVRVNAPTLMISGSASR</sequence>
<comment type="caution">
    <text evidence="1">The sequence shown here is derived from an EMBL/GenBank/DDBJ whole genome shotgun (WGS) entry which is preliminary data.</text>
</comment>
<dbReference type="EMBL" id="BMPP01000016">
    <property type="protein sequence ID" value="GGK36282.1"/>
    <property type="molecule type" value="Genomic_DNA"/>
</dbReference>
<evidence type="ECO:0000313" key="1">
    <source>
        <dbReference type="EMBL" id="GGK36282.1"/>
    </source>
</evidence>
<dbReference type="Proteomes" id="UP000647587">
    <property type="component" value="Unassembled WGS sequence"/>
</dbReference>
<accession>A0ABQ2EZV6</accession>
<gene>
    <name evidence="1" type="ORF">GCM10008955_32700</name>
</gene>
<protein>
    <submittedName>
        <fullName evidence="1">Uncharacterized protein</fullName>
    </submittedName>
</protein>
<organism evidence="1 2">
    <name type="scientific">Deinococcus malanensis</name>
    <dbReference type="NCBI Taxonomy" id="1706855"/>
    <lineage>
        <taxon>Bacteria</taxon>
        <taxon>Thermotogati</taxon>
        <taxon>Deinococcota</taxon>
        <taxon>Deinococci</taxon>
        <taxon>Deinococcales</taxon>
        <taxon>Deinococcaceae</taxon>
        <taxon>Deinococcus</taxon>
    </lineage>
</organism>
<proteinExistence type="predicted"/>
<evidence type="ECO:0000313" key="2">
    <source>
        <dbReference type="Proteomes" id="UP000647587"/>
    </source>
</evidence>
<name>A0ABQ2EZV6_9DEIO</name>